<dbReference type="InterPro" id="IPR013103">
    <property type="entry name" value="RVT_2"/>
</dbReference>
<dbReference type="AlphaFoldDB" id="A0A7I8KX75"/>
<feature type="domain" description="Reverse transcriptase Ty1/copia-type" evidence="1">
    <location>
        <begin position="65"/>
        <end position="111"/>
    </location>
</feature>
<proteinExistence type="predicted"/>
<accession>A0A7I8KX75</accession>
<protein>
    <recommendedName>
        <fullName evidence="1">Reverse transcriptase Ty1/copia-type domain-containing protein</fullName>
    </recommendedName>
</protein>
<keyword evidence="4" id="KW-1185">Reference proteome</keyword>
<evidence type="ECO:0000259" key="1">
    <source>
        <dbReference type="Pfam" id="PF07727"/>
    </source>
</evidence>
<evidence type="ECO:0000313" key="3">
    <source>
        <dbReference type="EMBL" id="CAA7401554.1"/>
    </source>
</evidence>
<dbReference type="Proteomes" id="UP000663760">
    <property type="component" value="Chromosome 9"/>
</dbReference>
<name>A0A7I8KX75_SPIIN</name>
<dbReference type="Pfam" id="PF07727">
    <property type="entry name" value="RVT_2"/>
    <property type="match status" value="2"/>
</dbReference>
<sequence length="167" mass="19352">MFAPLAKLNTVKKFISLAAHFHWPLHIYDVNNAFLHGDLEEVIYMEPPLGFRESYTHHKQYVVTVLLVYTDDIIITGNDSEEIKALSTNLSQRFDVKSLGKLKYFLGIEVYIFDLLQEKSKVNFKPVDTPLEANVKLGLGKDSPSMDRGWYLHLIEKLVYLNSLWDY</sequence>
<evidence type="ECO:0000313" key="2">
    <source>
        <dbReference type="EMBL" id="CAA2625556.1"/>
    </source>
</evidence>
<organism evidence="3 4">
    <name type="scientific">Spirodela intermedia</name>
    <name type="common">Intermediate duckweed</name>
    <dbReference type="NCBI Taxonomy" id="51605"/>
    <lineage>
        <taxon>Eukaryota</taxon>
        <taxon>Viridiplantae</taxon>
        <taxon>Streptophyta</taxon>
        <taxon>Embryophyta</taxon>
        <taxon>Tracheophyta</taxon>
        <taxon>Spermatophyta</taxon>
        <taxon>Magnoliopsida</taxon>
        <taxon>Liliopsida</taxon>
        <taxon>Araceae</taxon>
        <taxon>Lemnoideae</taxon>
        <taxon>Spirodela</taxon>
    </lineage>
</organism>
<dbReference type="OrthoDB" id="1919845at2759"/>
<dbReference type="EMBL" id="LR746272">
    <property type="protein sequence ID" value="CAA7401554.1"/>
    <property type="molecule type" value="Genomic_DNA"/>
</dbReference>
<reference evidence="3" key="1">
    <citation type="submission" date="2020-02" db="EMBL/GenBank/DDBJ databases">
        <authorList>
            <person name="Scholz U."/>
            <person name="Mascher M."/>
            <person name="Fiebig A."/>
        </authorList>
    </citation>
    <scope>NUCLEOTIDE SEQUENCE</scope>
</reference>
<feature type="domain" description="Reverse transcriptase Ty1/copia-type" evidence="1">
    <location>
        <begin position="2"/>
        <end position="60"/>
    </location>
</feature>
<dbReference type="SUPFAM" id="SSF56672">
    <property type="entry name" value="DNA/RNA polymerases"/>
    <property type="match status" value="1"/>
</dbReference>
<gene>
    <name evidence="2" type="ORF">SI7747_09011305</name>
    <name evidence="3" type="ORF">SI8410_09012232</name>
</gene>
<dbReference type="InterPro" id="IPR043502">
    <property type="entry name" value="DNA/RNA_pol_sf"/>
</dbReference>
<evidence type="ECO:0000313" key="4">
    <source>
        <dbReference type="Proteomes" id="UP000663760"/>
    </source>
</evidence>
<dbReference type="EMBL" id="LR743596">
    <property type="protein sequence ID" value="CAA2625556.1"/>
    <property type="molecule type" value="Genomic_DNA"/>
</dbReference>